<evidence type="ECO:0000259" key="1">
    <source>
        <dbReference type="Pfam" id="PF12697"/>
    </source>
</evidence>
<reference evidence="2 3" key="1">
    <citation type="submission" date="2016-05" db="EMBL/GenBank/DDBJ databases">
        <authorList>
            <person name="Lavstsen T."/>
            <person name="Jespersen J.S."/>
        </authorList>
    </citation>
    <scope>NUCLEOTIDE SEQUENCE [LARGE SCALE GENOMIC DNA]</scope>
    <source>
        <strain evidence="2 3">B7-9</strain>
    </source>
</reference>
<accession>A0A2H3LCC8</accession>
<dbReference type="InterPro" id="IPR029058">
    <property type="entry name" value="AB_hydrolase_fold"/>
</dbReference>
<dbReference type="AlphaFoldDB" id="A0A2H3LCC8"/>
<feature type="domain" description="AB hydrolase-1" evidence="1">
    <location>
        <begin position="84"/>
        <end position="286"/>
    </location>
</feature>
<dbReference type="Gene3D" id="3.40.50.1820">
    <property type="entry name" value="alpha/beta hydrolase"/>
    <property type="match status" value="1"/>
</dbReference>
<dbReference type="PANTHER" id="PTHR43358">
    <property type="entry name" value="ALPHA/BETA-HYDROLASE"/>
    <property type="match status" value="1"/>
</dbReference>
<dbReference type="SUPFAM" id="SSF53474">
    <property type="entry name" value="alpha/beta-Hydrolases"/>
    <property type="match status" value="1"/>
</dbReference>
<proteinExistence type="predicted"/>
<dbReference type="Proteomes" id="UP000220922">
    <property type="component" value="Unassembled WGS sequence"/>
</dbReference>
<name>A0A2H3LCC8_9CHLR</name>
<organism evidence="2 3">
    <name type="scientific">Candidatus Chloroploca asiatica</name>
    <dbReference type="NCBI Taxonomy" id="1506545"/>
    <lineage>
        <taxon>Bacteria</taxon>
        <taxon>Bacillati</taxon>
        <taxon>Chloroflexota</taxon>
        <taxon>Chloroflexia</taxon>
        <taxon>Chloroflexales</taxon>
        <taxon>Chloroflexineae</taxon>
        <taxon>Oscillochloridaceae</taxon>
        <taxon>Candidatus Chloroploca</taxon>
    </lineage>
</organism>
<evidence type="ECO:0000313" key="2">
    <source>
        <dbReference type="EMBL" id="PDW01347.1"/>
    </source>
</evidence>
<dbReference type="InterPro" id="IPR052920">
    <property type="entry name" value="DNA-binding_regulatory"/>
</dbReference>
<comment type="caution">
    <text evidence="2">The sequence shown here is derived from an EMBL/GenBank/DDBJ whole genome shotgun (WGS) entry which is preliminary data.</text>
</comment>
<gene>
    <name evidence="2" type="ORF">A9Q02_21120</name>
</gene>
<keyword evidence="3" id="KW-1185">Reference proteome</keyword>
<dbReference type="Pfam" id="PF12697">
    <property type="entry name" value="Abhydrolase_6"/>
    <property type="match status" value="1"/>
</dbReference>
<protein>
    <recommendedName>
        <fullName evidence="1">AB hydrolase-1 domain-containing protein</fullName>
    </recommendedName>
</protein>
<dbReference type="EMBL" id="LYXE01000008">
    <property type="protein sequence ID" value="PDW01347.1"/>
    <property type="molecule type" value="Genomic_DNA"/>
</dbReference>
<dbReference type="PANTHER" id="PTHR43358:SF4">
    <property type="entry name" value="ALPHA_BETA HYDROLASE FOLD-1 DOMAIN-CONTAINING PROTEIN"/>
    <property type="match status" value="1"/>
</dbReference>
<sequence>MDKTTRSMQRAMRLLLALLLAGAIYLGLAVYAAAIFTVAPRTFDPNNNPAKFGLDFREVRVPSRTPGLELAGWYIPNPGSTRALVMVHGHTSSRSSEFGGGLGELAAALHQRGFAVLAIDLRGHGTSDAAPIGFGTVEHDDVAGALDWLRAEGFAADHLGVFGVSMGGAASIRALADDPEVAALVIDGTPAVIQEVVQRQWTRNLRLPEFFLSTTLFVARARYGIDLEANAALETMRRLGPRPVLIIHGLDDALILPDHAERLAAALPSAELWLIPGSGHAQNFATERERYLARVADFFDQHVPAQSPRR</sequence>
<dbReference type="InterPro" id="IPR000073">
    <property type="entry name" value="AB_hydrolase_1"/>
</dbReference>
<evidence type="ECO:0000313" key="3">
    <source>
        <dbReference type="Proteomes" id="UP000220922"/>
    </source>
</evidence>